<keyword evidence="2" id="KW-1185">Reference proteome</keyword>
<accession>A0ACC0JUV6</accession>
<proteinExistence type="predicted"/>
<organism evidence="1 2">
    <name type="scientific">Choristoneura fumiferana</name>
    <name type="common">Spruce budworm moth</name>
    <name type="synonym">Archips fumiferana</name>
    <dbReference type="NCBI Taxonomy" id="7141"/>
    <lineage>
        <taxon>Eukaryota</taxon>
        <taxon>Metazoa</taxon>
        <taxon>Ecdysozoa</taxon>
        <taxon>Arthropoda</taxon>
        <taxon>Hexapoda</taxon>
        <taxon>Insecta</taxon>
        <taxon>Pterygota</taxon>
        <taxon>Neoptera</taxon>
        <taxon>Endopterygota</taxon>
        <taxon>Lepidoptera</taxon>
        <taxon>Glossata</taxon>
        <taxon>Ditrysia</taxon>
        <taxon>Tortricoidea</taxon>
        <taxon>Tortricidae</taxon>
        <taxon>Tortricinae</taxon>
        <taxon>Choristoneura</taxon>
    </lineage>
</organism>
<protein>
    <submittedName>
        <fullName evidence="1">Uncharacterized protein</fullName>
    </submittedName>
</protein>
<reference evidence="1 2" key="1">
    <citation type="journal article" date="2022" name="Genome Biol. Evol.">
        <title>The Spruce Budworm Genome: Reconstructing the Evolutionary History of Antifreeze Proteins.</title>
        <authorList>
            <person name="Beliveau C."/>
            <person name="Gagne P."/>
            <person name="Picq S."/>
            <person name="Vernygora O."/>
            <person name="Keeling C.I."/>
            <person name="Pinkney K."/>
            <person name="Doucet D."/>
            <person name="Wen F."/>
            <person name="Johnston J.S."/>
            <person name="Maaroufi H."/>
            <person name="Boyle B."/>
            <person name="Laroche J."/>
            <person name="Dewar K."/>
            <person name="Juretic N."/>
            <person name="Blackburn G."/>
            <person name="Nisole A."/>
            <person name="Brunet B."/>
            <person name="Brandao M."/>
            <person name="Lumley L."/>
            <person name="Duan J."/>
            <person name="Quan G."/>
            <person name="Lucarotti C.J."/>
            <person name="Roe A.D."/>
            <person name="Sperling F.A.H."/>
            <person name="Levesque R.C."/>
            <person name="Cusson M."/>
        </authorList>
    </citation>
    <scope>NUCLEOTIDE SEQUENCE [LARGE SCALE GENOMIC DNA]</scope>
    <source>
        <strain evidence="1">Glfc:IPQL:Cfum</strain>
    </source>
</reference>
<comment type="caution">
    <text evidence="1">The sequence shown here is derived from an EMBL/GenBank/DDBJ whole genome shotgun (WGS) entry which is preliminary data.</text>
</comment>
<evidence type="ECO:0000313" key="2">
    <source>
        <dbReference type="Proteomes" id="UP001064048"/>
    </source>
</evidence>
<evidence type="ECO:0000313" key="1">
    <source>
        <dbReference type="EMBL" id="KAI8427942.1"/>
    </source>
</evidence>
<dbReference type="Proteomes" id="UP001064048">
    <property type="component" value="Chromosome 3"/>
</dbReference>
<dbReference type="EMBL" id="CM046103">
    <property type="protein sequence ID" value="KAI8427942.1"/>
    <property type="molecule type" value="Genomic_DNA"/>
</dbReference>
<sequence length="64" mass="6977">MTLLENSVVVPPCLPHRNGGVRRFNNGRDEDEERLGAVGGEGGVFDSEGDIRLAVDGHRLPYET</sequence>
<gene>
    <name evidence="1" type="ORF">MSG28_002267</name>
</gene>
<name>A0ACC0JUV6_CHOFU</name>